<dbReference type="InterPro" id="IPR040521">
    <property type="entry name" value="KDZ"/>
</dbReference>
<dbReference type="PANTHER" id="PTHR33096">
    <property type="entry name" value="CXC2 DOMAIN-CONTAINING PROTEIN"/>
    <property type="match status" value="1"/>
</dbReference>
<reference evidence="2 3" key="1">
    <citation type="submission" date="2017-06" db="EMBL/GenBank/DDBJ databases">
        <title>A platform for efficient transgenesis in Macrostomum lignano, a flatworm model organism for stem cell research.</title>
        <authorList>
            <person name="Berezikov E."/>
        </authorList>
    </citation>
    <scope>NUCLEOTIDE SEQUENCE [LARGE SCALE GENOMIC DNA]</scope>
    <source>
        <strain evidence="2">DV1</strain>
        <tissue evidence="2">Whole organism</tissue>
    </source>
</reference>
<dbReference type="AlphaFoldDB" id="A0A267E0W4"/>
<evidence type="ECO:0008006" key="4">
    <source>
        <dbReference type="Google" id="ProtNLM"/>
    </source>
</evidence>
<evidence type="ECO:0000313" key="2">
    <source>
        <dbReference type="EMBL" id="PAA55188.1"/>
    </source>
</evidence>
<evidence type="ECO:0000313" key="3">
    <source>
        <dbReference type="Proteomes" id="UP000215902"/>
    </source>
</evidence>
<gene>
    <name evidence="2" type="ORF">BOX15_Mlig032550g1</name>
</gene>
<dbReference type="Proteomes" id="UP000215902">
    <property type="component" value="Unassembled WGS sequence"/>
</dbReference>
<comment type="caution">
    <text evidence="2">The sequence shown here is derived from an EMBL/GenBank/DDBJ whole genome shotgun (WGS) entry which is preliminary data.</text>
</comment>
<dbReference type="STRING" id="282301.A0A267E0W4"/>
<accession>A0A267E0W4</accession>
<protein>
    <recommendedName>
        <fullName evidence="4">CxC2-like cysteine cluster KDZ transposase-associated domain-containing protein</fullName>
    </recommendedName>
</protein>
<feature type="region of interest" description="Disordered" evidence="1">
    <location>
        <begin position="1"/>
        <end position="52"/>
    </location>
</feature>
<feature type="compositionally biased region" description="Acidic residues" evidence="1">
    <location>
        <begin position="42"/>
        <end position="52"/>
    </location>
</feature>
<keyword evidence="3" id="KW-1185">Reference proteome</keyword>
<dbReference type="Pfam" id="PF18758">
    <property type="entry name" value="KDZ"/>
    <property type="match status" value="1"/>
</dbReference>
<dbReference type="PANTHER" id="PTHR33096:SF1">
    <property type="entry name" value="CXC1-LIKE CYSTEINE CLUSTER ASSOCIATED WITH KDZ TRANSPOSASES DOMAIN-CONTAINING PROTEIN"/>
    <property type="match status" value="1"/>
</dbReference>
<evidence type="ECO:0000256" key="1">
    <source>
        <dbReference type="SAM" id="MobiDB-lite"/>
    </source>
</evidence>
<name>A0A267E0W4_9PLAT</name>
<feature type="compositionally biased region" description="Acidic residues" evidence="1">
    <location>
        <begin position="767"/>
        <end position="787"/>
    </location>
</feature>
<organism evidence="2 3">
    <name type="scientific">Macrostomum lignano</name>
    <dbReference type="NCBI Taxonomy" id="282301"/>
    <lineage>
        <taxon>Eukaryota</taxon>
        <taxon>Metazoa</taxon>
        <taxon>Spiralia</taxon>
        <taxon>Lophotrochozoa</taxon>
        <taxon>Platyhelminthes</taxon>
        <taxon>Rhabditophora</taxon>
        <taxon>Macrostomorpha</taxon>
        <taxon>Macrostomida</taxon>
        <taxon>Macrostomidae</taxon>
        <taxon>Macrostomum</taxon>
    </lineage>
</organism>
<feature type="region of interest" description="Disordered" evidence="1">
    <location>
        <begin position="759"/>
        <end position="787"/>
    </location>
</feature>
<dbReference type="OrthoDB" id="10063408at2759"/>
<proteinExistence type="predicted"/>
<dbReference type="EMBL" id="NIVC01002791">
    <property type="protein sequence ID" value="PAA55188.1"/>
    <property type="molecule type" value="Genomic_DNA"/>
</dbReference>
<sequence length="787" mass="88255">QMPKRSVQREVEFHQPKRRTSHEPLASSSHSRRCASSKANLDDEPSGQETVESVEDDILHHAPSRYDIRREMEEEEWSRLVHRLSDGFASFFISDGVCSVCHDVRGNFRCEKCNLLQVCEKCLSNVHSHNPPHVVRKWNGSCFETVTSPVRIARRNACDCSAVHSRRVLGVTEEGEDIVLLVEVCECSDLHSTLLAHGFWITQPLIDSVREIIAVHIGLLLLLDSVSSRCTASLSSLCNALQNSRSSLWLGSRTRIDLFRVLNTSGCFRAFRRLLQDVRWGQKASCPACFVARSDSDSASAGSAPTFLMLDACFGLRHRKQAGKAVIPAASGFFVDVDVTQNQEPNVSHCPNFTAGRGQGLVSASDRQKLDVFGLFCGSCRHSGVTYLADVVTPGERLVYSSAMVNKAIEDSLPDQKIIVSYDIACKLSGRFNDSNVAFAIPAFHAYGHKESCQLKFGIRSVAGAGLTDGESCERIWSTARRFGPQLKEMTHTNRRDFLNYWADSINFGRINNISVWLFSREKVAKQSLQRFYSEVSEFRSKISIDGDLSAFLAICSVWEKELLEQYSAADAASHSRKDPAEDAFFQLQQISCDRRFLIEHAVTESGQKMNKALNKTLRKLNKKGEALVRKFHERFPTRVIHQPSLLNDGGLGSPSTDRSRKRQAVKLLHLYLRIEEEASLVRVEVRRASNFFATALLRTRSEVSQFSNRPLSSLRLLRANGIEHLIRQHIALFPSEESVLSSLLSNRDTYSGETSLLPNEINLLNDDNDSSTDDDEEDDEAVDNFE</sequence>
<feature type="non-terminal residue" evidence="2">
    <location>
        <position position="1"/>
    </location>
</feature>